<evidence type="ECO:0000313" key="3">
    <source>
        <dbReference type="Proteomes" id="UP000057737"/>
    </source>
</evidence>
<evidence type="ECO:0000313" key="2">
    <source>
        <dbReference type="EMBL" id="KWV55999.1"/>
    </source>
</evidence>
<gene>
    <name evidence="2" type="ORF">AS156_05150</name>
</gene>
<keyword evidence="3" id="KW-1185">Reference proteome</keyword>
<proteinExistence type="predicted"/>
<name>A0A120FNW3_9BRAD</name>
<sequence length="90" mass="10489">MKTARTARNTISRANPGVFPLKNPFEKMGLTSGDSTRETPSAEPCLTSRADHVKGWSDPRHFILRRARSHLTEWRTWHAEQEARFEREKR</sequence>
<feature type="compositionally biased region" description="Polar residues" evidence="1">
    <location>
        <begin position="1"/>
        <end position="13"/>
    </location>
</feature>
<organism evidence="2 3">
    <name type="scientific">Bradyrhizobium macuxiense</name>
    <dbReference type="NCBI Taxonomy" id="1755647"/>
    <lineage>
        <taxon>Bacteria</taxon>
        <taxon>Pseudomonadati</taxon>
        <taxon>Pseudomonadota</taxon>
        <taxon>Alphaproteobacteria</taxon>
        <taxon>Hyphomicrobiales</taxon>
        <taxon>Nitrobacteraceae</taxon>
        <taxon>Bradyrhizobium</taxon>
    </lineage>
</organism>
<comment type="caution">
    <text evidence="2">The sequence shown here is derived from an EMBL/GenBank/DDBJ whole genome shotgun (WGS) entry which is preliminary data.</text>
</comment>
<dbReference type="Proteomes" id="UP000057737">
    <property type="component" value="Unassembled WGS sequence"/>
</dbReference>
<feature type="region of interest" description="Disordered" evidence="1">
    <location>
        <begin position="1"/>
        <end position="44"/>
    </location>
</feature>
<reference evidence="2 3" key="1">
    <citation type="submission" date="2015-11" db="EMBL/GenBank/DDBJ databases">
        <title>Draft Genome Sequence of the Strain BR 10303 (Bradyrhizobium sp.) isolated from nodules of Centrolobium paraense.</title>
        <authorList>
            <person name="Zelli J.E."/>
            <person name="Simoes-Araujo J.L."/>
            <person name="Barauna A.C."/>
            <person name="Silva K."/>
        </authorList>
    </citation>
    <scope>NUCLEOTIDE SEQUENCE [LARGE SCALE GENOMIC DNA]</scope>
    <source>
        <strain evidence="2 3">BR 10303</strain>
    </source>
</reference>
<evidence type="ECO:0000256" key="1">
    <source>
        <dbReference type="SAM" id="MobiDB-lite"/>
    </source>
</evidence>
<accession>A0A120FNW3</accession>
<dbReference type="EMBL" id="LNCU01000057">
    <property type="protein sequence ID" value="KWV55999.1"/>
    <property type="molecule type" value="Genomic_DNA"/>
</dbReference>
<dbReference type="AlphaFoldDB" id="A0A120FNW3"/>
<protein>
    <submittedName>
        <fullName evidence="2">Uncharacterized protein</fullName>
    </submittedName>
</protein>